<dbReference type="Pfam" id="PF03235">
    <property type="entry name" value="GmrSD_N"/>
    <property type="match status" value="1"/>
</dbReference>
<reference evidence="3" key="1">
    <citation type="journal article" date="2019" name="Int. J. Syst. Evol. Microbiol.">
        <title>The Global Catalogue of Microorganisms (GCM) 10K type strain sequencing project: providing services to taxonomists for standard genome sequencing and annotation.</title>
        <authorList>
            <consortium name="The Broad Institute Genomics Platform"/>
            <consortium name="The Broad Institute Genome Sequencing Center for Infectious Disease"/>
            <person name="Wu L."/>
            <person name="Ma J."/>
        </authorList>
    </citation>
    <scope>NUCLEOTIDE SEQUENCE [LARGE SCALE GENOMIC DNA]</scope>
    <source>
        <strain evidence="3">CGMCC 4.7177</strain>
    </source>
</reference>
<proteinExistence type="predicted"/>
<dbReference type="PANTHER" id="PTHR37292">
    <property type="entry name" value="VNG6097C"/>
    <property type="match status" value="1"/>
</dbReference>
<evidence type="ECO:0000313" key="3">
    <source>
        <dbReference type="Proteomes" id="UP001595839"/>
    </source>
</evidence>
<dbReference type="InterPro" id="IPR004919">
    <property type="entry name" value="GmrSD_N"/>
</dbReference>
<organism evidence="2 3">
    <name type="scientific">Streptomyces vulcanius</name>
    <dbReference type="NCBI Taxonomy" id="1441876"/>
    <lineage>
        <taxon>Bacteria</taxon>
        <taxon>Bacillati</taxon>
        <taxon>Actinomycetota</taxon>
        <taxon>Actinomycetes</taxon>
        <taxon>Kitasatosporales</taxon>
        <taxon>Streptomycetaceae</taxon>
        <taxon>Streptomyces</taxon>
    </lineage>
</organism>
<dbReference type="Proteomes" id="UP001595839">
    <property type="component" value="Unassembled WGS sequence"/>
</dbReference>
<feature type="domain" description="GmrSD restriction endonucleases N-terminal" evidence="1">
    <location>
        <begin position="26"/>
        <end position="226"/>
    </location>
</feature>
<evidence type="ECO:0000259" key="1">
    <source>
        <dbReference type="Pfam" id="PF03235"/>
    </source>
</evidence>
<comment type="caution">
    <text evidence="2">The sequence shown here is derived from an EMBL/GenBank/DDBJ whole genome shotgun (WGS) entry which is preliminary data.</text>
</comment>
<keyword evidence="3" id="KW-1185">Reference proteome</keyword>
<name>A0ABV9AMP7_9ACTN</name>
<accession>A0ABV9AMP7</accession>
<sequence>MVKRTATARNAGGKVAVERTNRDVRTLITQIAAGEIMLPEIQRGYVWKASQVARLIESLYRGYPAGSLLFWKTGQPAETRGAAIGVPQALPSVMPLYLLDGQQRLTSLFRVLTDHPEAQVVFNIETETFQNQSAATRRNKKWIKVYDAVGPESDMFMIHGELKDAGLAIPDPEIGRRLSALQKITQRDFHMEVLHDFEYEEVADIFVRVNSGGRALKTTDLALATLSARTPGFLGQLEAESTRWAERGFGALDVNFLIKALTLSLSTTSTRSASVAKLTAASKEMVESGWGRVQRGLSHVVPLLTERLLIPTTAVVPSLAALHPLIFYYGQRPESTEVTDEVENGLLYWFLAATARNRYGGASDTALAQDIRTLDVENPVAALLSNLGIREGGISVTGNDLAGRNHQSPYLMFCYLAAAHAGATDWWDGGPISGGVDPSGKPQYSLVHPAAKLRSVGKNYSSTEINELANIVFVSEQTAKNIIGSHSPAAYLPNVSASDRSAHAIPSEPALLEPEEYPSFLAARRTLLAQRITNLLDQFRPAFLGRDVAANEPRESRSFQFTGYVGAGRSVLVAEAEANGRSWVGWLAPSDFEAALDAAATGLASDVPVGDETAPLRVDDENSVTFGLGPFTIRGSLDQWRTTVKDAFEGAQPLADCPEPNDDHWPAEPEEFLLSEIGVQNLA</sequence>
<evidence type="ECO:0000313" key="2">
    <source>
        <dbReference type="EMBL" id="MFC4500469.1"/>
    </source>
</evidence>
<dbReference type="EMBL" id="JBHSFK010000007">
    <property type="protein sequence ID" value="MFC4500469.1"/>
    <property type="molecule type" value="Genomic_DNA"/>
</dbReference>
<gene>
    <name evidence="2" type="ORF">ACFPIH_13150</name>
</gene>
<dbReference type="PANTHER" id="PTHR37292:SF2">
    <property type="entry name" value="DUF262 DOMAIN-CONTAINING PROTEIN"/>
    <property type="match status" value="1"/>
</dbReference>
<dbReference type="RefSeq" id="WP_381170293.1">
    <property type="nucleotide sequence ID" value="NZ_JBHSFK010000007.1"/>
</dbReference>
<protein>
    <submittedName>
        <fullName evidence="2">DUF262 domain-containing protein</fullName>
    </submittedName>
</protein>